<evidence type="ECO:0000313" key="3">
    <source>
        <dbReference type="Proteomes" id="UP000027222"/>
    </source>
</evidence>
<feature type="transmembrane region" description="Helical" evidence="1">
    <location>
        <begin position="127"/>
        <end position="148"/>
    </location>
</feature>
<feature type="transmembrane region" description="Helical" evidence="1">
    <location>
        <begin position="51"/>
        <end position="79"/>
    </location>
</feature>
<name>A0A067T1S6_GALM3</name>
<feature type="transmembrane region" description="Helical" evidence="1">
    <location>
        <begin position="154"/>
        <end position="176"/>
    </location>
</feature>
<evidence type="ECO:0000313" key="2">
    <source>
        <dbReference type="EMBL" id="KDR73889.1"/>
    </source>
</evidence>
<organism evidence="2 3">
    <name type="scientific">Galerina marginata (strain CBS 339.88)</name>
    <dbReference type="NCBI Taxonomy" id="685588"/>
    <lineage>
        <taxon>Eukaryota</taxon>
        <taxon>Fungi</taxon>
        <taxon>Dikarya</taxon>
        <taxon>Basidiomycota</taxon>
        <taxon>Agaricomycotina</taxon>
        <taxon>Agaricomycetes</taxon>
        <taxon>Agaricomycetidae</taxon>
        <taxon>Agaricales</taxon>
        <taxon>Agaricineae</taxon>
        <taxon>Strophariaceae</taxon>
        <taxon>Galerina</taxon>
    </lineage>
</organism>
<gene>
    <name evidence="2" type="ORF">GALMADRAFT_141659</name>
</gene>
<keyword evidence="3" id="KW-1185">Reference proteome</keyword>
<protein>
    <submittedName>
        <fullName evidence="2">Uncharacterized protein</fullName>
    </submittedName>
</protein>
<dbReference type="HOGENOM" id="CLU_044614_5_0_1"/>
<dbReference type="AlphaFoldDB" id="A0A067T1S6"/>
<evidence type="ECO:0000256" key="1">
    <source>
        <dbReference type="SAM" id="Phobius"/>
    </source>
</evidence>
<reference evidence="3" key="1">
    <citation type="journal article" date="2014" name="Proc. Natl. Acad. Sci. U.S.A.">
        <title>Extensive sampling of basidiomycete genomes demonstrates inadequacy of the white-rot/brown-rot paradigm for wood decay fungi.</title>
        <authorList>
            <person name="Riley R."/>
            <person name="Salamov A.A."/>
            <person name="Brown D.W."/>
            <person name="Nagy L.G."/>
            <person name="Floudas D."/>
            <person name="Held B.W."/>
            <person name="Levasseur A."/>
            <person name="Lombard V."/>
            <person name="Morin E."/>
            <person name="Otillar R."/>
            <person name="Lindquist E.A."/>
            <person name="Sun H."/>
            <person name="LaButti K.M."/>
            <person name="Schmutz J."/>
            <person name="Jabbour D."/>
            <person name="Luo H."/>
            <person name="Baker S.E."/>
            <person name="Pisabarro A.G."/>
            <person name="Walton J.D."/>
            <person name="Blanchette R.A."/>
            <person name="Henrissat B."/>
            <person name="Martin F."/>
            <person name="Cullen D."/>
            <person name="Hibbett D.S."/>
            <person name="Grigoriev I.V."/>
        </authorList>
    </citation>
    <scope>NUCLEOTIDE SEQUENCE [LARGE SCALE GENOMIC DNA]</scope>
    <source>
        <strain evidence="3">CBS 339.88</strain>
    </source>
</reference>
<dbReference type="Proteomes" id="UP000027222">
    <property type="component" value="Unassembled WGS sequence"/>
</dbReference>
<feature type="transmembrane region" description="Helical" evidence="1">
    <location>
        <begin position="188"/>
        <end position="218"/>
    </location>
</feature>
<sequence>MALIDTAVLFWPFFATIASSMVYVLVCFLYYSSFRALLKADTLSVTSRRLLCIYITVLLALTTWSLAQQIYAVSTSLFYPDPSNAVALNGAWGPESPPLLVITVWAADGFMIWSVFILYQHHRSLRAYALTLISSALIGYGIFIFMFMQTFDQLATIASATLSTFSNLFLSLLLAGRLLYLRKGFVHGLVYTGIISLCVESGALITIFMVIYVIMFATSCRANYIPLFLLPHICVISALLMVRRVAQGVESTTTITPPPEADVVQQPPFAHVAGNSRFMTQAATGDGREGA</sequence>
<dbReference type="EMBL" id="KL142384">
    <property type="protein sequence ID" value="KDR73889.1"/>
    <property type="molecule type" value="Genomic_DNA"/>
</dbReference>
<keyword evidence="1" id="KW-0812">Transmembrane</keyword>
<feature type="transmembrane region" description="Helical" evidence="1">
    <location>
        <begin position="99"/>
        <end position="120"/>
    </location>
</feature>
<feature type="transmembrane region" description="Helical" evidence="1">
    <location>
        <begin position="6"/>
        <end position="31"/>
    </location>
</feature>
<accession>A0A067T1S6</accession>
<feature type="transmembrane region" description="Helical" evidence="1">
    <location>
        <begin position="224"/>
        <end position="242"/>
    </location>
</feature>
<keyword evidence="1" id="KW-1133">Transmembrane helix</keyword>
<keyword evidence="1" id="KW-0472">Membrane</keyword>
<proteinExistence type="predicted"/>